<evidence type="ECO:0000313" key="1">
    <source>
        <dbReference type="EMBL" id="KYN01872.1"/>
    </source>
</evidence>
<proteinExistence type="predicted"/>
<keyword evidence="2" id="KW-1185">Reference proteome</keyword>
<evidence type="ECO:0000313" key="2">
    <source>
        <dbReference type="Proteomes" id="UP000078542"/>
    </source>
</evidence>
<dbReference type="EMBL" id="KQ977574">
    <property type="protein sequence ID" value="KYN01872.1"/>
    <property type="molecule type" value="Genomic_DNA"/>
</dbReference>
<reference evidence="1 2" key="1">
    <citation type="submission" date="2016-03" db="EMBL/GenBank/DDBJ databases">
        <title>Cyphomyrmex costatus WGS genome.</title>
        <authorList>
            <person name="Nygaard S."/>
            <person name="Hu H."/>
            <person name="Boomsma J."/>
            <person name="Zhang G."/>
        </authorList>
    </citation>
    <scope>NUCLEOTIDE SEQUENCE [LARGE SCALE GENOMIC DNA]</scope>
    <source>
        <strain evidence="1">MS0001</strain>
        <tissue evidence="1">Whole body</tissue>
    </source>
</reference>
<name>A0A195CN29_9HYME</name>
<sequence>YTWIYIDYRFPSKKYREWRPRRYYMENNVSVRNIKLFPVLRLRAALPTSTVLLLDGGIKPGYKVNQSE</sequence>
<dbReference type="AlphaFoldDB" id="A0A195CN29"/>
<organism evidence="1 2">
    <name type="scientific">Cyphomyrmex costatus</name>
    <dbReference type="NCBI Taxonomy" id="456900"/>
    <lineage>
        <taxon>Eukaryota</taxon>
        <taxon>Metazoa</taxon>
        <taxon>Ecdysozoa</taxon>
        <taxon>Arthropoda</taxon>
        <taxon>Hexapoda</taxon>
        <taxon>Insecta</taxon>
        <taxon>Pterygota</taxon>
        <taxon>Neoptera</taxon>
        <taxon>Endopterygota</taxon>
        <taxon>Hymenoptera</taxon>
        <taxon>Apocrita</taxon>
        <taxon>Aculeata</taxon>
        <taxon>Formicoidea</taxon>
        <taxon>Formicidae</taxon>
        <taxon>Myrmicinae</taxon>
        <taxon>Cyphomyrmex</taxon>
    </lineage>
</organism>
<protein>
    <submittedName>
        <fullName evidence="1">Uncharacterized protein</fullName>
    </submittedName>
</protein>
<accession>A0A195CN29</accession>
<feature type="non-terminal residue" evidence="1">
    <location>
        <position position="1"/>
    </location>
</feature>
<dbReference type="Proteomes" id="UP000078542">
    <property type="component" value="Unassembled WGS sequence"/>
</dbReference>
<gene>
    <name evidence="1" type="ORF">ALC62_07344</name>
</gene>